<evidence type="ECO:0000256" key="1">
    <source>
        <dbReference type="ARBA" id="ARBA00022658"/>
    </source>
</evidence>
<dbReference type="GO" id="GO:0007265">
    <property type="term" value="P:Ras protein signal transduction"/>
    <property type="evidence" value="ECO:0007669"/>
    <property type="project" value="TreeGrafter"/>
</dbReference>
<dbReference type="GeneID" id="110977032"/>
<keyword evidence="1 3" id="KW-0344">Guanine-nucleotide releasing factor</keyword>
<dbReference type="OMA" id="EDRWREW"/>
<dbReference type="InterPro" id="IPR001895">
    <property type="entry name" value="RASGEF_cat_dom"/>
</dbReference>
<reference evidence="8" key="1">
    <citation type="submission" date="2025-08" db="UniProtKB">
        <authorList>
            <consortium name="RefSeq"/>
        </authorList>
    </citation>
    <scope>IDENTIFICATION</scope>
</reference>
<name>A0A8B7Y001_ACAPL</name>
<sequence>MATLQKLLWTEEYSDFSDEVVLVESRFVLERKHGECLCMVHAGLTHTVVLIAEESVEADADHLRTVAVATDAPSNLEYLYLAHLFPLQNTRLSTRRHQEHRGEHVLRLRLSSGKTWYLELAEGRHREDRWREWLSWIHDLDKRRLEMHHQMTLHPRSREAIRAQLNWGNLEEWTADGQEGAAALAAAQQRTRRDSRAYHWVGHFGGALSRDHDGQITGEDYDAPDAGLPGLLLGRSDSIHHSPSSNMRQHGRSHVSKSATVVDPSASFVWQQPGDHHSLPVRKITYSSTDTYSSLEDIESVGSLVGDASFDWNHPVSDNINQKLILCVGDLFQKFNIEAHGHGHVGRWRPMASLTAVDQLRESDVTTSHGERRGLPPLPAKEMLHRRYSLPDVLEGEASFLDDMQPAADVAHRKSLVYLDLMNDDDTKTPHVFGGHVMLLSPEQTRLQQEITKSRELPADLEFVTAEGKGRRGMSGQGGAPISGRVGVTALARQTVQRHGRKTEKSMKERLHLGSHDSHREPLRKQHAKLKSDTTEHLSARILRNIRKRKRSRRDGRPDQITSVHDIDPAVLAGELTSLDSLLFVRVREAELVDCLWLKGDRHARAPHTTRLIEFFERVVGLVSTEILRGSTARERAATVARFVLVAERCRKLQNFHSLKAVLSGLKVPPIYRLRRTWQAFEEDHPAEFGAWSEMVFLMADDGKSDLYKMAVKKSLLSPPCLPFIGPFLLSVVDLYSAVDRAGMQQRRFRRYDQFSSSSSSPSCYSSTDERESTIQDVCYVTDDSNTANSTTEYRTQPKSAHHVGFFDTFASAWHKLHLKHGKLSGSQAGAYSVSSCSPESEATGARRMTQGRKERIRALIIDYAKRCAQQRGMEWRAGGGRGAVTAQDLLEAALFAGVGNPINWGSLFSKVQPADCEMLAVSKQETEEKEAKKNAEYQLYRTLFTHQMAAVQYTHGSNRAARNYLLHAEYNTDQQNFKLSMSREPPSD</sequence>
<dbReference type="GO" id="GO:0006915">
    <property type="term" value="P:apoptotic process"/>
    <property type="evidence" value="ECO:0007669"/>
    <property type="project" value="UniProtKB-UniRule"/>
</dbReference>
<feature type="region of interest" description="Disordered" evidence="4">
    <location>
        <begin position="237"/>
        <end position="257"/>
    </location>
</feature>
<dbReference type="Pfam" id="PF00617">
    <property type="entry name" value="RasGEF"/>
    <property type="match status" value="1"/>
</dbReference>
<dbReference type="OrthoDB" id="6021951at2759"/>
<feature type="domain" description="Apoptosis regulator Bcl-2 family BH4" evidence="6">
    <location>
        <begin position="857"/>
        <end position="876"/>
    </location>
</feature>
<gene>
    <name evidence="8" type="primary">LOC110977032</name>
</gene>
<dbReference type="GO" id="GO:0005085">
    <property type="term" value="F:guanyl-nucleotide exchange factor activity"/>
    <property type="evidence" value="ECO:0007669"/>
    <property type="project" value="UniProtKB-KW"/>
</dbReference>
<keyword evidence="7" id="KW-1185">Reference proteome</keyword>
<dbReference type="Proteomes" id="UP000694845">
    <property type="component" value="Unplaced"/>
</dbReference>
<evidence type="ECO:0000313" key="7">
    <source>
        <dbReference type="Proteomes" id="UP000694845"/>
    </source>
</evidence>
<dbReference type="RefSeq" id="XP_022086484.1">
    <property type="nucleotide sequence ID" value="XM_022230792.1"/>
</dbReference>
<dbReference type="GO" id="GO:0005886">
    <property type="term" value="C:plasma membrane"/>
    <property type="evidence" value="ECO:0007669"/>
    <property type="project" value="TreeGrafter"/>
</dbReference>
<dbReference type="PROSITE" id="PS50063">
    <property type="entry name" value="BH4_2"/>
    <property type="match status" value="1"/>
</dbReference>
<feature type="compositionally biased region" description="Basic and acidic residues" evidence="4">
    <location>
        <begin position="503"/>
        <end position="536"/>
    </location>
</feature>
<evidence type="ECO:0000259" key="6">
    <source>
        <dbReference type="PROSITE" id="PS50063"/>
    </source>
</evidence>
<accession>A0A8B7Y001</accession>
<dbReference type="InterPro" id="IPR003093">
    <property type="entry name" value="Bcl2_BH4"/>
</dbReference>
<dbReference type="PROSITE" id="PS50009">
    <property type="entry name" value="RASGEF_CAT"/>
    <property type="match status" value="1"/>
</dbReference>
<evidence type="ECO:0000256" key="2">
    <source>
        <dbReference type="PROSITE-ProRule" id="PRU00025"/>
    </source>
</evidence>
<dbReference type="PANTHER" id="PTHR23113:SF368">
    <property type="entry name" value="CELL DIVISION CONTROL PROTEIN 25"/>
    <property type="match status" value="1"/>
</dbReference>
<dbReference type="PANTHER" id="PTHR23113">
    <property type="entry name" value="GUANINE NUCLEOTIDE EXCHANGE FACTOR"/>
    <property type="match status" value="1"/>
</dbReference>
<dbReference type="SUPFAM" id="SSF48366">
    <property type="entry name" value="Ras GEF"/>
    <property type="match status" value="1"/>
</dbReference>
<feature type="region of interest" description="Disordered" evidence="4">
    <location>
        <begin position="494"/>
        <end position="536"/>
    </location>
</feature>
<evidence type="ECO:0000313" key="8">
    <source>
        <dbReference type="RefSeq" id="XP_022086484.1"/>
    </source>
</evidence>
<dbReference type="GO" id="GO:0042981">
    <property type="term" value="P:regulation of apoptotic process"/>
    <property type="evidence" value="ECO:0007669"/>
    <property type="project" value="InterPro"/>
</dbReference>
<organism evidence="7 8">
    <name type="scientific">Acanthaster planci</name>
    <name type="common">Crown-of-thorns starfish</name>
    <dbReference type="NCBI Taxonomy" id="133434"/>
    <lineage>
        <taxon>Eukaryota</taxon>
        <taxon>Metazoa</taxon>
        <taxon>Echinodermata</taxon>
        <taxon>Eleutherozoa</taxon>
        <taxon>Asterozoa</taxon>
        <taxon>Asteroidea</taxon>
        <taxon>Valvatacea</taxon>
        <taxon>Valvatida</taxon>
        <taxon>Acanthasteridae</taxon>
        <taxon>Acanthaster</taxon>
    </lineage>
</organism>
<protein>
    <submittedName>
        <fullName evidence="8">Uncharacterized protein LOC110977032</fullName>
    </submittedName>
</protein>
<evidence type="ECO:0000259" key="5">
    <source>
        <dbReference type="PROSITE" id="PS50009"/>
    </source>
</evidence>
<evidence type="ECO:0000256" key="3">
    <source>
        <dbReference type="PROSITE-ProRule" id="PRU00168"/>
    </source>
</evidence>
<feature type="domain" description="Ras-GEF" evidence="5">
    <location>
        <begin position="568"/>
        <end position="799"/>
    </location>
</feature>
<proteinExistence type="predicted"/>
<dbReference type="KEGG" id="aplc:110977032"/>
<dbReference type="InterPro" id="IPR008937">
    <property type="entry name" value="Ras-like_GEF"/>
</dbReference>
<dbReference type="InterPro" id="IPR036964">
    <property type="entry name" value="RASGEF_cat_dom_sf"/>
</dbReference>
<dbReference type="InterPro" id="IPR023578">
    <property type="entry name" value="Ras_GEF_dom_sf"/>
</dbReference>
<dbReference type="AlphaFoldDB" id="A0A8B7Y001"/>
<keyword evidence="2" id="KW-0053">Apoptosis</keyword>
<dbReference type="Gene3D" id="1.10.840.10">
    <property type="entry name" value="Ras guanine-nucleotide exchange factors catalytic domain"/>
    <property type="match status" value="1"/>
</dbReference>
<feature type="short sequence motif" description="BH4" evidence="2">
    <location>
        <begin position="857"/>
        <end position="876"/>
    </location>
</feature>
<dbReference type="SMART" id="SM00147">
    <property type="entry name" value="RasGEF"/>
    <property type="match status" value="1"/>
</dbReference>
<evidence type="ECO:0000256" key="4">
    <source>
        <dbReference type="SAM" id="MobiDB-lite"/>
    </source>
</evidence>